<keyword evidence="3" id="KW-1185">Reference proteome</keyword>
<proteinExistence type="predicted"/>
<feature type="transmembrane region" description="Helical" evidence="1">
    <location>
        <begin position="12"/>
        <end position="32"/>
    </location>
</feature>
<accession>A0ABR4A4Z6</accession>
<keyword evidence="1" id="KW-0812">Transmembrane</keyword>
<evidence type="ECO:0000313" key="2">
    <source>
        <dbReference type="EMBL" id="KAL2039467.1"/>
    </source>
</evidence>
<protein>
    <submittedName>
        <fullName evidence="2">Uncharacterized protein</fullName>
    </submittedName>
</protein>
<comment type="caution">
    <text evidence="2">The sequence shown here is derived from an EMBL/GenBank/DDBJ whole genome shotgun (WGS) entry which is preliminary data.</text>
</comment>
<dbReference type="EMBL" id="JBEFKJ010000025">
    <property type="protein sequence ID" value="KAL2039467.1"/>
    <property type="molecule type" value="Genomic_DNA"/>
</dbReference>
<keyword evidence="1" id="KW-0472">Membrane</keyword>
<name>A0ABR4A4Z6_9LECA</name>
<evidence type="ECO:0000256" key="1">
    <source>
        <dbReference type="SAM" id="Phobius"/>
    </source>
</evidence>
<organism evidence="2 3">
    <name type="scientific">Stereocaulon virgatum</name>
    <dbReference type="NCBI Taxonomy" id="373712"/>
    <lineage>
        <taxon>Eukaryota</taxon>
        <taxon>Fungi</taxon>
        <taxon>Dikarya</taxon>
        <taxon>Ascomycota</taxon>
        <taxon>Pezizomycotina</taxon>
        <taxon>Lecanoromycetes</taxon>
        <taxon>OSLEUM clade</taxon>
        <taxon>Lecanoromycetidae</taxon>
        <taxon>Lecanorales</taxon>
        <taxon>Lecanorineae</taxon>
        <taxon>Stereocaulaceae</taxon>
        <taxon>Stereocaulon</taxon>
    </lineage>
</organism>
<keyword evidence="1" id="KW-1133">Transmembrane helix</keyword>
<reference evidence="2 3" key="1">
    <citation type="submission" date="2024-09" db="EMBL/GenBank/DDBJ databases">
        <title>Rethinking Asexuality: The Enigmatic Case of Functional Sexual Genes in Lepraria (Stereocaulaceae).</title>
        <authorList>
            <person name="Doellman M."/>
            <person name="Sun Y."/>
            <person name="Barcenas-Pena A."/>
            <person name="Lumbsch H.T."/>
            <person name="Grewe F."/>
        </authorList>
    </citation>
    <scope>NUCLEOTIDE SEQUENCE [LARGE SCALE GENOMIC DNA]</scope>
    <source>
        <strain evidence="2 3">Mercado 3170</strain>
    </source>
</reference>
<evidence type="ECO:0000313" key="3">
    <source>
        <dbReference type="Proteomes" id="UP001590950"/>
    </source>
</evidence>
<dbReference type="Proteomes" id="UP001590950">
    <property type="component" value="Unassembled WGS sequence"/>
</dbReference>
<sequence>MADPLNIANVTAQWLAVLITAIGLGSLVNQIGAYRSLLDPFHDNRGPKCLGPWADNDDDLRSHLYIKKPTPCGPVIAGKYTQGLCGLNVIHVSRKPVGQVGRASWTKILEIFHPDSLNPQPVLLEGKLRESSDASSIISMDSSWKRRIPTQSLKKHRDKACTTITRTAFITCLVLANAYQIYKHSGAAGLRVAYSGYTGIWELQWPLGGSAEVEFFPLDSHDPAQEMHPRTFKRRVDKCILMLMGVIQGAAVGKLGFPEPKDTGYSVLEFHKNGFIAHGKTTHLYNMMGGNYYDVDYLLRRPVPSGGKAPDKALELLIPTPELDINRKAVKPWDHDQQSSCVYVPEREQHVLAAALDSLPWSPLSWSVHRGMQCLLVAYGAATMNAYRPALARTLREAVKANPKALEAAGWKPSFVRDYMGDTAAASVVMGGGDSGDSVRIVTAAALLLCKGSEERLDETGFWRSMVGKRSHVQEVDANTLLEPDVVIALTKLFVLEWSNELDHKLYEDLPLEMLVA</sequence>
<gene>
    <name evidence="2" type="ORF">N7G274_007739</name>
</gene>